<gene>
    <name evidence="2" type="ORF">SAMN05444002_0060</name>
</gene>
<keyword evidence="1" id="KW-0812">Transmembrane</keyword>
<reference evidence="3" key="1">
    <citation type="submission" date="2016-11" db="EMBL/GenBank/DDBJ databases">
        <authorList>
            <person name="Varghese N."/>
            <person name="Submissions S."/>
        </authorList>
    </citation>
    <scope>NUCLEOTIDE SEQUENCE [LARGE SCALE GENOMIC DNA]</scope>
    <source>
        <strain evidence="3">DSM 29440</strain>
    </source>
</reference>
<keyword evidence="1" id="KW-0472">Membrane</keyword>
<dbReference type="AlphaFoldDB" id="A0A1N6DVM8"/>
<keyword evidence="3" id="KW-1185">Reference proteome</keyword>
<evidence type="ECO:0000313" key="2">
    <source>
        <dbReference type="EMBL" id="SIN74858.1"/>
    </source>
</evidence>
<evidence type="ECO:0000313" key="3">
    <source>
        <dbReference type="Proteomes" id="UP000184932"/>
    </source>
</evidence>
<sequence>MLSSVLDSLGGFLRPLAIAVLVLIGLGFISNTPDGAGGTTCHQLTDNIELNRALCRMNPARLWNTPVADLIPGLRAEGAAAKNEAATN</sequence>
<dbReference type="EMBL" id="FSRL01000001">
    <property type="protein sequence ID" value="SIN74858.1"/>
    <property type="molecule type" value="Genomic_DNA"/>
</dbReference>
<accession>A0A1N6DVM8</accession>
<protein>
    <submittedName>
        <fullName evidence="2">Uncharacterized protein</fullName>
    </submittedName>
</protein>
<evidence type="ECO:0000256" key="1">
    <source>
        <dbReference type="SAM" id="Phobius"/>
    </source>
</evidence>
<name>A0A1N6DVM8_9RHOB</name>
<organism evidence="2 3">
    <name type="scientific">Vannielia litorea</name>
    <dbReference type="NCBI Taxonomy" id="1217970"/>
    <lineage>
        <taxon>Bacteria</taxon>
        <taxon>Pseudomonadati</taxon>
        <taxon>Pseudomonadota</taxon>
        <taxon>Alphaproteobacteria</taxon>
        <taxon>Rhodobacterales</taxon>
        <taxon>Paracoccaceae</taxon>
        <taxon>Vannielia</taxon>
    </lineage>
</organism>
<keyword evidence="1" id="KW-1133">Transmembrane helix</keyword>
<feature type="transmembrane region" description="Helical" evidence="1">
    <location>
        <begin position="12"/>
        <end position="29"/>
    </location>
</feature>
<dbReference type="Proteomes" id="UP000184932">
    <property type="component" value="Unassembled WGS sequence"/>
</dbReference>
<proteinExistence type="predicted"/>
<dbReference type="STRING" id="1217970.SAMN05444002_0060"/>